<dbReference type="Proteomes" id="UP000796880">
    <property type="component" value="Unassembled WGS sequence"/>
</dbReference>
<keyword evidence="4" id="KW-1185">Reference proteome</keyword>
<name>A0A8K0MD10_9ROSA</name>
<dbReference type="OrthoDB" id="1750920at2759"/>
<proteinExistence type="predicted"/>
<comment type="caution">
    <text evidence="3">The sequence shown here is derived from an EMBL/GenBank/DDBJ whole genome shotgun (WGS) entry which is preliminary data.</text>
</comment>
<dbReference type="Pfam" id="PF04195">
    <property type="entry name" value="Transposase_28"/>
    <property type="match status" value="1"/>
</dbReference>
<organism evidence="3 4">
    <name type="scientific">Rhamnella rubrinervis</name>
    <dbReference type="NCBI Taxonomy" id="2594499"/>
    <lineage>
        <taxon>Eukaryota</taxon>
        <taxon>Viridiplantae</taxon>
        <taxon>Streptophyta</taxon>
        <taxon>Embryophyta</taxon>
        <taxon>Tracheophyta</taxon>
        <taxon>Spermatophyta</taxon>
        <taxon>Magnoliopsida</taxon>
        <taxon>eudicotyledons</taxon>
        <taxon>Gunneridae</taxon>
        <taxon>Pentapetalae</taxon>
        <taxon>rosids</taxon>
        <taxon>fabids</taxon>
        <taxon>Rosales</taxon>
        <taxon>Rhamnaceae</taxon>
        <taxon>rhamnoid group</taxon>
        <taxon>Rhamneae</taxon>
        <taxon>Rhamnella</taxon>
    </lineage>
</organism>
<evidence type="ECO:0000313" key="4">
    <source>
        <dbReference type="Proteomes" id="UP000796880"/>
    </source>
</evidence>
<reference evidence="3" key="1">
    <citation type="submission" date="2020-03" db="EMBL/GenBank/DDBJ databases">
        <title>A high-quality chromosome-level genome assembly of a woody plant with both climbing and erect habits, Rhamnella rubrinervis.</title>
        <authorList>
            <person name="Lu Z."/>
            <person name="Yang Y."/>
            <person name="Zhu X."/>
            <person name="Sun Y."/>
        </authorList>
    </citation>
    <scope>NUCLEOTIDE SEQUENCE</scope>
    <source>
        <strain evidence="3">BYM</strain>
        <tissue evidence="3">Leaf</tissue>
    </source>
</reference>
<protein>
    <recommendedName>
        <fullName evidence="2">Transposase (putative) gypsy type domain-containing protein</fullName>
    </recommendedName>
</protein>
<feature type="compositionally biased region" description="Basic and acidic residues" evidence="1">
    <location>
        <begin position="148"/>
        <end position="169"/>
    </location>
</feature>
<feature type="region of interest" description="Disordered" evidence="1">
    <location>
        <begin position="143"/>
        <end position="217"/>
    </location>
</feature>
<feature type="domain" description="Transposase (putative) gypsy type" evidence="2">
    <location>
        <begin position="22"/>
        <end position="79"/>
    </location>
</feature>
<sequence>MPCYQPQLTRKGQTLSATDGSAFTIPFHRIISMVFKYFNLAPGQLMPNGWRYLLGLIVLSEQLGQHIDMPIFLHIFYLKPEEGRYTFFRKQTKLLFGADKFGRTILLCQKECIRSVARPNWEFYAKKRSRLLSVSQLTPCGLPSNNRYGKDESGTSKKRLAEGEEEEKRRSVKNRQVGRRRNEPTQGGTIIAQPRDSVAVATVERSPPQKKRRAPIA</sequence>
<evidence type="ECO:0000259" key="2">
    <source>
        <dbReference type="Pfam" id="PF04195"/>
    </source>
</evidence>
<feature type="compositionally biased region" description="Basic residues" evidence="1">
    <location>
        <begin position="170"/>
        <end position="179"/>
    </location>
</feature>
<feature type="compositionally biased region" description="Basic residues" evidence="1">
    <location>
        <begin position="208"/>
        <end position="217"/>
    </location>
</feature>
<dbReference type="AlphaFoldDB" id="A0A8K0MD10"/>
<dbReference type="InterPro" id="IPR007321">
    <property type="entry name" value="Transposase_28"/>
</dbReference>
<evidence type="ECO:0000256" key="1">
    <source>
        <dbReference type="SAM" id="MobiDB-lite"/>
    </source>
</evidence>
<accession>A0A8K0MD10</accession>
<gene>
    <name evidence="3" type="ORF">FNV43_RR17025</name>
</gene>
<evidence type="ECO:0000313" key="3">
    <source>
        <dbReference type="EMBL" id="KAF3443104.1"/>
    </source>
</evidence>
<dbReference type="EMBL" id="VOIH02000007">
    <property type="protein sequence ID" value="KAF3443104.1"/>
    <property type="molecule type" value="Genomic_DNA"/>
</dbReference>